<dbReference type="RefSeq" id="WP_169464430.1">
    <property type="nucleotide sequence ID" value="NZ_JABBGG010000003.1"/>
</dbReference>
<feature type="domain" description="GGDEF" evidence="2">
    <location>
        <begin position="319"/>
        <end position="448"/>
    </location>
</feature>
<evidence type="ECO:0000259" key="2">
    <source>
        <dbReference type="PROSITE" id="PS50887"/>
    </source>
</evidence>
<dbReference type="AlphaFoldDB" id="A0A848HQ38"/>
<dbReference type="PANTHER" id="PTHR46663">
    <property type="entry name" value="DIGUANYLATE CYCLASE DGCT-RELATED"/>
    <property type="match status" value="1"/>
</dbReference>
<dbReference type="Gene3D" id="3.30.70.270">
    <property type="match status" value="1"/>
</dbReference>
<feature type="domain" description="PAS" evidence="1">
    <location>
        <begin position="13"/>
        <end position="75"/>
    </location>
</feature>
<organism evidence="3 4">
    <name type="scientific">Massilia polaris</name>
    <dbReference type="NCBI Taxonomy" id="2728846"/>
    <lineage>
        <taxon>Bacteria</taxon>
        <taxon>Pseudomonadati</taxon>
        <taxon>Pseudomonadota</taxon>
        <taxon>Betaproteobacteria</taxon>
        <taxon>Burkholderiales</taxon>
        <taxon>Oxalobacteraceae</taxon>
        <taxon>Telluria group</taxon>
        <taxon>Massilia</taxon>
    </lineage>
</organism>
<dbReference type="SUPFAM" id="SSF55785">
    <property type="entry name" value="PYP-like sensor domain (PAS domain)"/>
    <property type="match status" value="1"/>
</dbReference>
<dbReference type="PANTHER" id="PTHR46663:SF3">
    <property type="entry name" value="SLL0267 PROTEIN"/>
    <property type="match status" value="1"/>
</dbReference>
<dbReference type="Pfam" id="PF13185">
    <property type="entry name" value="GAF_2"/>
    <property type="match status" value="1"/>
</dbReference>
<dbReference type="InterPro" id="IPR003018">
    <property type="entry name" value="GAF"/>
</dbReference>
<accession>A0A848HQ38</accession>
<dbReference type="SUPFAM" id="SSF55781">
    <property type="entry name" value="GAF domain-like"/>
    <property type="match status" value="1"/>
</dbReference>
<reference evidence="3 4" key="1">
    <citation type="submission" date="2020-04" db="EMBL/GenBank/DDBJ databases">
        <title>Massilia sp. RP-1-19 isolated from soil.</title>
        <authorList>
            <person name="Dahal R.H."/>
        </authorList>
    </citation>
    <scope>NUCLEOTIDE SEQUENCE [LARGE SCALE GENOMIC DNA]</scope>
    <source>
        <strain evidence="3 4">RP-1-19</strain>
    </source>
</reference>
<dbReference type="SMART" id="SM00065">
    <property type="entry name" value="GAF"/>
    <property type="match status" value="1"/>
</dbReference>
<dbReference type="InterPro" id="IPR013656">
    <property type="entry name" value="PAS_4"/>
</dbReference>
<gene>
    <name evidence="3" type="ORF">HHL21_06330</name>
</gene>
<dbReference type="CDD" id="cd01949">
    <property type="entry name" value="GGDEF"/>
    <property type="match status" value="1"/>
</dbReference>
<dbReference type="InterPro" id="IPR000160">
    <property type="entry name" value="GGDEF_dom"/>
</dbReference>
<evidence type="ECO:0000259" key="1">
    <source>
        <dbReference type="PROSITE" id="PS50112"/>
    </source>
</evidence>
<name>A0A848HQ38_9BURK</name>
<proteinExistence type="predicted"/>
<dbReference type="InterPro" id="IPR035965">
    <property type="entry name" value="PAS-like_dom_sf"/>
</dbReference>
<dbReference type="SUPFAM" id="SSF55073">
    <property type="entry name" value="Nucleotide cyclase"/>
    <property type="match status" value="1"/>
</dbReference>
<dbReference type="PROSITE" id="PS50887">
    <property type="entry name" value="GGDEF"/>
    <property type="match status" value="1"/>
</dbReference>
<dbReference type="GO" id="GO:0003824">
    <property type="term" value="F:catalytic activity"/>
    <property type="evidence" value="ECO:0007669"/>
    <property type="project" value="UniProtKB-ARBA"/>
</dbReference>
<dbReference type="FunFam" id="3.30.70.270:FF:000001">
    <property type="entry name" value="Diguanylate cyclase domain protein"/>
    <property type="match status" value="1"/>
</dbReference>
<dbReference type="Proteomes" id="UP000583752">
    <property type="component" value="Unassembled WGS sequence"/>
</dbReference>
<dbReference type="NCBIfam" id="TIGR00254">
    <property type="entry name" value="GGDEF"/>
    <property type="match status" value="1"/>
</dbReference>
<evidence type="ECO:0000313" key="3">
    <source>
        <dbReference type="EMBL" id="NML60708.1"/>
    </source>
</evidence>
<dbReference type="SMART" id="SM00267">
    <property type="entry name" value="GGDEF"/>
    <property type="match status" value="1"/>
</dbReference>
<dbReference type="SMART" id="SM00091">
    <property type="entry name" value="PAS"/>
    <property type="match status" value="1"/>
</dbReference>
<evidence type="ECO:0000313" key="4">
    <source>
        <dbReference type="Proteomes" id="UP000583752"/>
    </source>
</evidence>
<dbReference type="PROSITE" id="PS50112">
    <property type="entry name" value="PAS"/>
    <property type="match status" value="1"/>
</dbReference>
<dbReference type="Pfam" id="PF00990">
    <property type="entry name" value="GGDEF"/>
    <property type="match status" value="1"/>
</dbReference>
<dbReference type="NCBIfam" id="TIGR00229">
    <property type="entry name" value="sensory_box"/>
    <property type="match status" value="1"/>
</dbReference>
<dbReference type="InterPro" id="IPR029016">
    <property type="entry name" value="GAF-like_dom_sf"/>
</dbReference>
<dbReference type="InterPro" id="IPR052163">
    <property type="entry name" value="DGC-Regulatory_Protein"/>
</dbReference>
<dbReference type="EMBL" id="JABBGG010000003">
    <property type="protein sequence ID" value="NML60708.1"/>
    <property type="molecule type" value="Genomic_DNA"/>
</dbReference>
<dbReference type="Gene3D" id="3.30.450.20">
    <property type="entry name" value="PAS domain"/>
    <property type="match status" value="1"/>
</dbReference>
<protein>
    <submittedName>
        <fullName evidence="3">Diguanylate cyclase</fullName>
    </submittedName>
</protein>
<dbReference type="CDD" id="cd00130">
    <property type="entry name" value="PAS"/>
    <property type="match status" value="1"/>
</dbReference>
<dbReference type="InterPro" id="IPR043128">
    <property type="entry name" value="Rev_trsase/Diguanyl_cyclase"/>
</dbReference>
<dbReference type="InterPro" id="IPR029787">
    <property type="entry name" value="Nucleotide_cyclase"/>
</dbReference>
<dbReference type="Gene3D" id="3.30.450.40">
    <property type="match status" value="1"/>
</dbReference>
<keyword evidence="4" id="KW-1185">Reference proteome</keyword>
<dbReference type="InterPro" id="IPR000014">
    <property type="entry name" value="PAS"/>
</dbReference>
<dbReference type="Pfam" id="PF08448">
    <property type="entry name" value="PAS_4"/>
    <property type="match status" value="1"/>
</dbReference>
<sequence>METRAFTPPSGFVDLLLDAVCVVDWEGRFLFVSAACERIFGYRPEEMVGTLMIEMVAPDDRARTLEAARQIMTGDCKTNFENCYLRKDGSRVHISWSARWSQSDQVRIAIAHDITERKRSEAVQAALYAISEAVHIANDLCALYPQIHRIINELLPAPGLTIALLDATHEHLDFKYHVHGLDGSTAASEAAHHTLCEHVIRLGRPLLLKPTSHVELPDFLRDAATRVAPCWLGLPLASSNGVIGALAVMEPNGSPCYTERDKELLQFVSTQIATAIKRKRLHSQLRHMAQHDALTGLPNRTLLLDRLDTALARARRNNHGFSLLYVDLDKFKPINDLYGHETGDKLLQEVARRIGQCVRDTDTVARLGGDEFVVLLDRACLRGDAELVAAKIRTELCGQMHVRDLTLSITPSIGIAIYPEHGVNAQQLLKKADDAMYEMKKRGQHIHL</sequence>
<comment type="caution">
    <text evidence="3">The sequence shown here is derived from an EMBL/GenBank/DDBJ whole genome shotgun (WGS) entry which is preliminary data.</text>
</comment>